<comment type="catalytic activity">
    <reaction evidence="1">
        <text>S-ubiquitinyl-[E2 ubiquitin-conjugating enzyme]-L-cysteine + [acceptor protein]-L-lysine = [E2 ubiquitin-conjugating enzyme]-L-cysteine + N(6)-ubiquitinyl-[acceptor protein]-L-lysine.</text>
        <dbReference type="EC" id="2.3.2.26"/>
    </reaction>
</comment>
<dbReference type="AlphaFoldDB" id="A0A0D2DJT4"/>
<feature type="region of interest" description="Disordered" evidence="6">
    <location>
        <begin position="363"/>
        <end position="390"/>
    </location>
</feature>
<feature type="region of interest" description="Disordered" evidence="6">
    <location>
        <begin position="426"/>
        <end position="449"/>
    </location>
</feature>
<evidence type="ECO:0000256" key="3">
    <source>
        <dbReference type="ARBA" id="ARBA00022679"/>
    </source>
</evidence>
<dbReference type="InterPro" id="IPR000569">
    <property type="entry name" value="HECT_dom"/>
</dbReference>
<feature type="compositionally biased region" description="Pro residues" evidence="6">
    <location>
        <begin position="325"/>
        <end position="335"/>
    </location>
</feature>
<dbReference type="CDD" id="cd00078">
    <property type="entry name" value="HECTc"/>
    <property type="match status" value="1"/>
</dbReference>
<evidence type="ECO:0000256" key="4">
    <source>
        <dbReference type="ARBA" id="ARBA00022786"/>
    </source>
</evidence>
<dbReference type="PANTHER" id="PTHR45700:SF9">
    <property type="entry name" value="HECT-TYPE E3 UBIQUITIN TRANSFERASE"/>
    <property type="match status" value="1"/>
</dbReference>
<evidence type="ECO:0000256" key="2">
    <source>
        <dbReference type="ARBA" id="ARBA00012485"/>
    </source>
</evidence>
<dbReference type="PANTHER" id="PTHR45700">
    <property type="entry name" value="UBIQUITIN-PROTEIN LIGASE E3C"/>
    <property type="match status" value="1"/>
</dbReference>
<dbReference type="EC" id="2.3.2.26" evidence="2"/>
<dbReference type="InterPro" id="IPR035983">
    <property type="entry name" value="Hect_E3_ubiquitin_ligase"/>
</dbReference>
<dbReference type="STRING" id="5601.A0A0D2DJT4"/>
<gene>
    <name evidence="8" type="ORF">PV04_10799</name>
</gene>
<feature type="region of interest" description="Disordered" evidence="6">
    <location>
        <begin position="1"/>
        <end position="140"/>
    </location>
</feature>
<dbReference type="Proteomes" id="UP000054266">
    <property type="component" value="Unassembled WGS sequence"/>
</dbReference>
<evidence type="ECO:0000256" key="1">
    <source>
        <dbReference type="ARBA" id="ARBA00000885"/>
    </source>
</evidence>
<evidence type="ECO:0000256" key="6">
    <source>
        <dbReference type="SAM" id="MobiDB-lite"/>
    </source>
</evidence>
<dbReference type="GO" id="GO:0000209">
    <property type="term" value="P:protein polyubiquitination"/>
    <property type="evidence" value="ECO:0007669"/>
    <property type="project" value="InterPro"/>
</dbReference>
<feature type="domain" description="HECT" evidence="7">
    <location>
        <begin position="870"/>
        <end position="1231"/>
    </location>
</feature>
<keyword evidence="3" id="KW-0808">Transferase</keyword>
<dbReference type="FunFam" id="3.30.2160.10:FF:000004">
    <property type="entry name" value="probable E3 ubiquitin-protein ligase HERC4 isoform X1"/>
    <property type="match status" value="1"/>
</dbReference>
<feature type="compositionally biased region" description="Basic and acidic residues" evidence="6">
    <location>
        <begin position="106"/>
        <end position="138"/>
    </location>
</feature>
<evidence type="ECO:0000256" key="5">
    <source>
        <dbReference type="PROSITE-ProRule" id="PRU00104"/>
    </source>
</evidence>
<dbReference type="PROSITE" id="PS50237">
    <property type="entry name" value="HECT"/>
    <property type="match status" value="1"/>
</dbReference>
<dbReference type="Pfam" id="PF00632">
    <property type="entry name" value="HECT"/>
    <property type="match status" value="1"/>
</dbReference>
<dbReference type="SMART" id="SM00119">
    <property type="entry name" value="HECTc"/>
    <property type="match status" value="1"/>
</dbReference>
<feature type="compositionally biased region" description="Pro residues" evidence="6">
    <location>
        <begin position="32"/>
        <end position="51"/>
    </location>
</feature>
<evidence type="ECO:0000313" key="8">
    <source>
        <dbReference type="EMBL" id="KIW62642.1"/>
    </source>
</evidence>
<sequence length="1231" mass="138398">MASLPSSASHHHHFGRPRPRNPQLTRSASHDQPPPTADLNRPLPPPPPPPLATAAAETYEIPTLRRKPVPDELPDPGAAKLNHSRSFSHPFPSIFGSRKSEKKNKHGGDFDGTRDSRHDEVGSKHPAAESSSFRDDRQPVTGRCMTCDSTVRWPQGLKVFRCTTCLTINDLEFNPDKRPDTQGPAIGPAPQRKILPLSVERTRSLLDRCLTQYLESRVGRDEPVTPAHPVPVENDSLADDSFLVDGSPPEGILYNQLADEQESPPPSPLPRVNPRSPSEESTLSTHHSGRNAGPPFVQDHSIDPFSSATSLSVRPRDARARQPSEPGPTTSPNPGPRWDIFYLVEDYIAGCFVGCAALNHSFLTPRPPQEPNPKPRSSSGTRQRRQLSETISAPSFDNDVFLSELDAKTLLLGDVAENGSWWLGAPSGRMTTGKDVNHQRDKSPDKNRSIASARHHRINWLELAEWYRLIIYAGDLWEERWHELLPKLSDARAQQCWRSTPLENIQRDIIESRIHLQRSLLKVSENLLKRPRQPLKHPEDCRFLLILLANPLLTPARLEAGKMFGTTMPHPPIPPARLQVDGKARDSPSKRIPSSGRRPGSLGHHSGIIKRILGLMANLSNENHQYLVSWFSRYADGHFQRTVEMVGSFVSYRLSRQQKNPTHEPVNPTEGLVPSFSDAGTHHASQIHAALGGYRPASTAAGKSQEKPRLSAYGEDWQIRVAARVMALLFQANVGHVARKRDASAAHEQRLHSPGLNAKYRAYLHGQIVPISNFYNTMLDYADLVADFETWENTKTKFTFCQYPFFLSIYAKIHILEHDARRQMEVKAREAFFDSILSRRAVSQYLILKVRRDCLVEDSLRGVSEVVGSGGSDIKKGLRIDFQGEEGVDAGGLRKEWFLLLTREIFDPYHGLFVYDDDSQYCYFNPFCFESSEQFFLVGVLLGLAIYNSTILDVSFPPFVFKKMLASAPSTGDKLTSTPKVPHGYTLEDLAELRPLLAKGLRHLLEFEGDVEETFCRDFVAEMDRYGEIVQIPLCPGGEKRAVTNSNRREFVDLYVHYLLDTAVARQYEPFKRGFFTVCGGNALSLFRPEEIELLVRGSDEPLDIASLRAVATYEGWPKADGPPEQQPQVIWFWEFFARVSPTDQRKILSFITASDRIPAMGAANLVIKIQLIREREEVDSVGTPTNKPIERFPIARTCFNTLSLYRYASRQKLEEKLWMAVQCSEGFGLK</sequence>
<dbReference type="Gene3D" id="3.30.2410.10">
    <property type="entry name" value="Hect, E3 ligase catalytic domain"/>
    <property type="match status" value="1"/>
</dbReference>
<keyword evidence="9" id="KW-1185">Reference proteome</keyword>
<feature type="compositionally biased region" description="Basic and acidic residues" evidence="6">
    <location>
        <begin position="580"/>
        <end position="589"/>
    </location>
</feature>
<dbReference type="GO" id="GO:0061630">
    <property type="term" value="F:ubiquitin protein ligase activity"/>
    <property type="evidence" value="ECO:0007669"/>
    <property type="project" value="UniProtKB-EC"/>
</dbReference>
<keyword evidence="4 5" id="KW-0833">Ubl conjugation pathway</keyword>
<dbReference type="SUPFAM" id="SSF56204">
    <property type="entry name" value="Hect, E3 ligase catalytic domain"/>
    <property type="match status" value="1"/>
</dbReference>
<dbReference type="Gene3D" id="3.30.2160.10">
    <property type="entry name" value="Hect, E3 ligase catalytic domain"/>
    <property type="match status" value="1"/>
</dbReference>
<organism evidence="8 9">
    <name type="scientific">Phialophora macrospora</name>
    <dbReference type="NCBI Taxonomy" id="1851006"/>
    <lineage>
        <taxon>Eukaryota</taxon>
        <taxon>Fungi</taxon>
        <taxon>Dikarya</taxon>
        <taxon>Ascomycota</taxon>
        <taxon>Pezizomycotina</taxon>
        <taxon>Eurotiomycetes</taxon>
        <taxon>Chaetothyriomycetidae</taxon>
        <taxon>Chaetothyriales</taxon>
        <taxon>Herpotrichiellaceae</taxon>
        <taxon>Phialophora</taxon>
    </lineage>
</organism>
<feature type="compositionally biased region" description="Pro residues" evidence="6">
    <location>
        <begin position="365"/>
        <end position="374"/>
    </location>
</feature>
<protein>
    <recommendedName>
        <fullName evidence="2">HECT-type E3 ubiquitin transferase</fullName>
        <ecNumber evidence="2">2.3.2.26</ecNumber>
    </recommendedName>
</protein>
<accession>A0A0D2DJT4</accession>
<feature type="compositionally biased region" description="Basic residues" evidence="6">
    <location>
        <begin position="9"/>
        <end position="19"/>
    </location>
</feature>
<dbReference type="HOGENOM" id="CLU_002173_5_1_1"/>
<evidence type="ECO:0000313" key="9">
    <source>
        <dbReference type="Proteomes" id="UP000054266"/>
    </source>
</evidence>
<dbReference type="InterPro" id="IPR044611">
    <property type="entry name" value="E3A/B/C-like"/>
</dbReference>
<reference evidence="8 9" key="1">
    <citation type="submission" date="2015-01" db="EMBL/GenBank/DDBJ databases">
        <title>The Genome Sequence of Capronia semiimmersa CBS27337.</title>
        <authorList>
            <consortium name="The Broad Institute Genomics Platform"/>
            <person name="Cuomo C."/>
            <person name="de Hoog S."/>
            <person name="Gorbushina A."/>
            <person name="Stielow B."/>
            <person name="Teixiera M."/>
            <person name="Abouelleil A."/>
            <person name="Chapman S.B."/>
            <person name="Priest M."/>
            <person name="Young S.K."/>
            <person name="Wortman J."/>
            <person name="Nusbaum C."/>
            <person name="Birren B."/>
        </authorList>
    </citation>
    <scope>NUCLEOTIDE SEQUENCE [LARGE SCALE GENOMIC DNA]</scope>
    <source>
        <strain evidence="8 9">CBS 27337</strain>
    </source>
</reference>
<proteinExistence type="predicted"/>
<feature type="region of interest" description="Disordered" evidence="6">
    <location>
        <begin position="220"/>
        <end position="336"/>
    </location>
</feature>
<feature type="active site" description="Glycyl thioester intermediate" evidence="5">
    <location>
        <position position="1199"/>
    </location>
</feature>
<name>A0A0D2DJT4_9EURO</name>
<evidence type="ECO:0000259" key="7">
    <source>
        <dbReference type="PROSITE" id="PS50237"/>
    </source>
</evidence>
<dbReference type="Gene3D" id="3.90.1750.10">
    <property type="entry name" value="Hect, E3 ligase catalytic domains"/>
    <property type="match status" value="1"/>
</dbReference>
<dbReference type="EMBL" id="KN846963">
    <property type="protein sequence ID" value="KIW62642.1"/>
    <property type="molecule type" value="Genomic_DNA"/>
</dbReference>
<feature type="region of interest" description="Disordered" evidence="6">
    <location>
        <begin position="563"/>
        <end position="604"/>
    </location>
</feature>
<feature type="compositionally biased region" description="Basic and acidic residues" evidence="6">
    <location>
        <begin position="435"/>
        <end position="448"/>
    </location>
</feature>